<dbReference type="EMBL" id="JBHUHR010000031">
    <property type="protein sequence ID" value="MFD2035440.1"/>
    <property type="molecule type" value="Genomic_DNA"/>
</dbReference>
<gene>
    <name evidence="1" type="ORF">ACFSKL_11595</name>
</gene>
<accession>A0ABW4VPG5</accession>
<name>A0ABW4VPG5_9BACT</name>
<protein>
    <submittedName>
        <fullName evidence="1">Uncharacterized protein</fullName>
    </submittedName>
</protein>
<organism evidence="1 2">
    <name type="scientific">Belliella marina</name>
    <dbReference type="NCBI Taxonomy" id="1644146"/>
    <lineage>
        <taxon>Bacteria</taxon>
        <taxon>Pseudomonadati</taxon>
        <taxon>Bacteroidota</taxon>
        <taxon>Cytophagia</taxon>
        <taxon>Cytophagales</taxon>
        <taxon>Cyclobacteriaceae</taxon>
        <taxon>Belliella</taxon>
    </lineage>
</organism>
<evidence type="ECO:0000313" key="1">
    <source>
        <dbReference type="EMBL" id="MFD2035440.1"/>
    </source>
</evidence>
<keyword evidence="2" id="KW-1185">Reference proteome</keyword>
<dbReference type="RefSeq" id="WP_376886403.1">
    <property type="nucleotide sequence ID" value="NZ_JBHUHR010000031.1"/>
</dbReference>
<evidence type="ECO:0000313" key="2">
    <source>
        <dbReference type="Proteomes" id="UP001597361"/>
    </source>
</evidence>
<comment type="caution">
    <text evidence="1">The sequence shown here is derived from an EMBL/GenBank/DDBJ whole genome shotgun (WGS) entry which is preliminary data.</text>
</comment>
<dbReference type="Proteomes" id="UP001597361">
    <property type="component" value="Unassembled WGS sequence"/>
</dbReference>
<sequence>MKQFFVQLLIVLTVFITAEVIVQDRELVYHDELPEIANSEWVCTDDLPLVFNQSYQDGLPDTDGATPLKPKLASISYSPLQAFFYREKLQQKDGFTFVFLQSRKSNIPHLNRDEEYPTFFLG</sequence>
<proteinExistence type="predicted"/>
<reference evidence="2" key="1">
    <citation type="journal article" date="2019" name="Int. J. Syst. Evol. Microbiol.">
        <title>The Global Catalogue of Microorganisms (GCM) 10K type strain sequencing project: providing services to taxonomists for standard genome sequencing and annotation.</title>
        <authorList>
            <consortium name="The Broad Institute Genomics Platform"/>
            <consortium name="The Broad Institute Genome Sequencing Center for Infectious Disease"/>
            <person name="Wu L."/>
            <person name="Ma J."/>
        </authorList>
    </citation>
    <scope>NUCLEOTIDE SEQUENCE [LARGE SCALE GENOMIC DNA]</scope>
    <source>
        <strain evidence="2">CGMCC 1.15180</strain>
    </source>
</reference>